<name>A0AAD8GDK3_ACIOX</name>
<accession>A0AAD8GDK3</accession>
<organism evidence="3 4">
    <name type="scientific">Acipenser oxyrinchus oxyrinchus</name>
    <dbReference type="NCBI Taxonomy" id="40147"/>
    <lineage>
        <taxon>Eukaryota</taxon>
        <taxon>Metazoa</taxon>
        <taxon>Chordata</taxon>
        <taxon>Craniata</taxon>
        <taxon>Vertebrata</taxon>
        <taxon>Euteleostomi</taxon>
        <taxon>Actinopterygii</taxon>
        <taxon>Chondrostei</taxon>
        <taxon>Acipenseriformes</taxon>
        <taxon>Acipenseridae</taxon>
        <taxon>Acipenser</taxon>
    </lineage>
</organism>
<sequence>MAADRCTLQVLQVPSVLPDDRMIDKLLIHFLRPRNGGGEVLGVRYPTDTPAEALVTFEQEEVADRVLQRSQVLELQSGKHPLKVRRVESEERIEVDMPMRTHLSLEMFPDQGTVRELLEKHSFRVTQLQGGPPGKLQIEGSFTELRKLRTELYTLLPAAPRDIRGPPASRYLHTADGAQGLENSTGARHNRVNDSGTGAISKTKFSNSPGDRNDPQSRGERRTKALLVTLPLSPQANQTPRKAQRVSFNIDKHVLKYAKAFHKQDMSEILDSHCVEMSEEESDEISTVILTSVIGLDSPASILKVAEELLSSLLFELGRTLRTQKINLSSYDRQQQSQILERSNMLKNIYKVLVIGPDGGSIQLVGPSNESYELKLRLLGQAVNSSVGEQLASNRQGRRMDRGDIRRSSSLPRQPSRTDLRSPMEGSLSAQQHSPEKYQLETAGCGRAGGHLGVTGLEKKKAGSTPSPNNKEKSLQRKRASSETRGKTKERQQARIESSRETEREPPSGQGGLGVESDVKLVNHKQNKNMPALLKNMTTFSDKHLKIFMRKKN</sequence>
<dbReference type="PANTHER" id="PTHR15225:SF8">
    <property type="entry name" value="RNA-BINDING PROTEIN 43"/>
    <property type="match status" value="1"/>
</dbReference>
<feature type="compositionally biased region" description="Basic and acidic residues" evidence="1">
    <location>
        <begin position="211"/>
        <end position="220"/>
    </location>
</feature>
<dbReference type="Gene3D" id="3.30.70.330">
    <property type="match status" value="1"/>
</dbReference>
<feature type="compositionally biased region" description="Basic and acidic residues" evidence="1">
    <location>
        <begin position="398"/>
        <end position="407"/>
    </location>
</feature>
<dbReference type="InterPro" id="IPR012677">
    <property type="entry name" value="Nucleotide-bd_a/b_plait_sf"/>
</dbReference>
<protein>
    <submittedName>
        <fullName evidence="3">RNA-binding protein 43-like</fullName>
    </submittedName>
</protein>
<dbReference type="Pfam" id="PF23222">
    <property type="entry name" value="RRM_PARP14_1"/>
    <property type="match status" value="1"/>
</dbReference>
<dbReference type="EMBL" id="JAGXEW010000004">
    <property type="protein sequence ID" value="KAK1172340.1"/>
    <property type="molecule type" value="Genomic_DNA"/>
</dbReference>
<dbReference type="Proteomes" id="UP001230051">
    <property type="component" value="Unassembled WGS sequence"/>
</dbReference>
<dbReference type="AlphaFoldDB" id="A0AAD8GDK3"/>
<dbReference type="PANTHER" id="PTHR15225">
    <property type="entry name" value="INTERFERON-INDUCED PROTEIN 35/NMI N-MYC/STAT INTERACTING PROTEIN"/>
    <property type="match status" value="1"/>
</dbReference>
<evidence type="ECO:0000313" key="4">
    <source>
        <dbReference type="Proteomes" id="UP001230051"/>
    </source>
</evidence>
<reference evidence="3" key="1">
    <citation type="submission" date="2022-02" db="EMBL/GenBank/DDBJ databases">
        <title>Atlantic sturgeon de novo genome assembly.</title>
        <authorList>
            <person name="Stock M."/>
            <person name="Klopp C."/>
            <person name="Guiguen Y."/>
            <person name="Cabau C."/>
            <person name="Parinello H."/>
            <person name="Santidrian Yebra-Pimentel E."/>
            <person name="Kuhl H."/>
            <person name="Dirks R.P."/>
            <person name="Guessner J."/>
            <person name="Wuertz S."/>
            <person name="Du K."/>
            <person name="Schartl M."/>
        </authorList>
    </citation>
    <scope>NUCLEOTIDE SEQUENCE</scope>
    <source>
        <strain evidence="3">STURGEONOMICS-FGT-2020</strain>
        <tissue evidence="3">Whole blood</tissue>
    </source>
</reference>
<feature type="domain" description="PAR14-like first RRM" evidence="2">
    <location>
        <begin position="19"/>
        <end position="75"/>
    </location>
</feature>
<gene>
    <name evidence="3" type="ORF">AOXY_G4888</name>
</gene>
<feature type="compositionally biased region" description="Basic and acidic residues" evidence="1">
    <location>
        <begin position="470"/>
        <end position="506"/>
    </location>
</feature>
<feature type="region of interest" description="Disordered" evidence="1">
    <location>
        <begin position="178"/>
        <end position="220"/>
    </location>
</feature>
<proteinExistence type="predicted"/>
<keyword evidence="4" id="KW-1185">Reference proteome</keyword>
<evidence type="ECO:0000313" key="3">
    <source>
        <dbReference type="EMBL" id="KAK1172340.1"/>
    </source>
</evidence>
<dbReference type="InterPro" id="IPR057051">
    <property type="entry name" value="PARP14_RPM_1"/>
</dbReference>
<feature type="region of interest" description="Disordered" evidence="1">
    <location>
        <begin position="387"/>
        <end position="518"/>
    </location>
</feature>
<evidence type="ECO:0000259" key="2">
    <source>
        <dbReference type="Pfam" id="PF23222"/>
    </source>
</evidence>
<evidence type="ECO:0000256" key="1">
    <source>
        <dbReference type="SAM" id="MobiDB-lite"/>
    </source>
</evidence>
<comment type="caution">
    <text evidence="3">The sequence shown here is derived from an EMBL/GenBank/DDBJ whole genome shotgun (WGS) entry which is preliminary data.</text>
</comment>
<feature type="compositionally biased region" description="Polar residues" evidence="1">
    <location>
        <begin position="181"/>
        <end position="210"/>
    </location>
</feature>